<protein>
    <submittedName>
        <fullName evidence="2">Uncharacterized protein</fullName>
    </submittedName>
</protein>
<name>A0A9W4GPK4_9ACTN</name>
<sequence length="141" mass="14920">MVGDPGRAGRHRHRDAFPGGLLRLRPGLRLPGRPAARAARPAPPDPAHRGPRGVAGPGRPLRGPLPEVVPGRLAADRHDGRPAVGPGPRPGRPALPRHRGPFHRGVPVTRPQADFPGLRRRWPREAASAVPDTAAGREAAV</sequence>
<keyword evidence="3" id="KW-1185">Reference proteome</keyword>
<dbReference type="AlphaFoldDB" id="A0A9W4GPK4"/>
<reference evidence="2" key="1">
    <citation type="submission" date="2021-05" db="EMBL/GenBank/DDBJ databases">
        <authorList>
            <person name="Arsene-Ploetze F."/>
        </authorList>
    </citation>
    <scope>NUCLEOTIDE SEQUENCE</scope>
    <source>
        <strain evidence="2">DSM 42138</strain>
    </source>
</reference>
<feature type="compositionally biased region" description="Low complexity" evidence="1">
    <location>
        <begin position="52"/>
        <end position="66"/>
    </location>
</feature>
<gene>
    <name evidence="2" type="ORF">SCOCK_170153</name>
</gene>
<evidence type="ECO:0000256" key="1">
    <source>
        <dbReference type="SAM" id="MobiDB-lite"/>
    </source>
</evidence>
<dbReference type="Proteomes" id="UP001152519">
    <property type="component" value="Unassembled WGS sequence"/>
</dbReference>
<evidence type="ECO:0000313" key="2">
    <source>
        <dbReference type="EMBL" id="CAG6392595.1"/>
    </source>
</evidence>
<dbReference type="EMBL" id="CAJSLV010000045">
    <property type="protein sequence ID" value="CAG6392595.1"/>
    <property type="molecule type" value="Genomic_DNA"/>
</dbReference>
<feature type="region of interest" description="Disordered" evidence="1">
    <location>
        <begin position="1"/>
        <end position="141"/>
    </location>
</feature>
<comment type="caution">
    <text evidence="2">The sequence shown here is derived from an EMBL/GenBank/DDBJ whole genome shotgun (WGS) entry which is preliminary data.</text>
</comment>
<proteinExistence type="predicted"/>
<accession>A0A9W4GPK4</accession>
<feature type="compositionally biased region" description="Low complexity" evidence="1">
    <location>
        <begin position="18"/>
        <end position="40"/>
    </location>
</feature>
<evidence type="ECO:0000313" key="3">
    <source>
        <dbReference type="Proteomes" id="UP001152519"/>
    </source>
</evidence>
<organism evidence="2 3">
    <name type="scientific">Actinacidiphila cocklensis</name>
    <dbReference type="NCBI Taxonomy" id="887465"/>
    <lineage>
        <taxon>Bacteria</taxon>
        <taxon>Bacillati</taxon>
        <taxon>Actinomycetota</taxon>
        <taxon>Actinomycetes</taxon>
        <taxon>Kitasatosporales</taxon>
        <taxon>Streptomycetaceae</taxon>
        <taxon>Actinacidiphila</taxon>
    </lineage>
</organism>